<keyword evidence="1" id="KW-0472">Membrane</keyword>
<dbReference type="AlphaFoldDB" id="A0AA36C6H1"/>
<protein>
    <submittedName>
        <fullName evidence="2">Uncharacterized protein</fullName>
    </submittedName>
</protein>
<keyword evidence="1" id="KW-1133">Transmembrane helix</keyword>
<keyword evidence="3" id="KW-1185">Reference proteome</keyword>
<comment type="caution">
    <text evidence="2">The sequence shown here is derived from an EMBL/GenBank/DDBJ whole genome shotgun (WGS) entry which is preliminary data.</text>
</comment>
<evidence type="ECO:0000313" key="2">
    <source>
        <dbReference type="EMBL" id="CAJ0558927.1"/>
    </source>
</evidence>
<feature type="transmembrane region" description="Helical" evidence="1">
    <location>
        <begin position="75"/>
        <end position="95"/>
    </location>
</feature>
<feature type="transmembrane region" description="Helical" evidence="1">
    <location>
        <begin position="143"/>
        <end position="163"/>
    </location>
</feature>
<feature type="non-terminal residue" evidence="2">
    <location>
        <position position="1"/>
    </location>
</feature>
<evidence type="ECO:0000256" key="1">
    <source>
        <dbReference type="SAM" id="Phobius"/>
    </source>
</evidence>
<feature type="transmembrane region" description="Helical" evidence="1">
    <location>
        <begin position="101"/>
        <end position="122"/>
    </location>
</feature>
<reference evidence="2" key="1">
    <citation type="submission" date="2023-06" db="EMBL/GenBank/DDBJ databases">
        <authorList>
            <person name="Delattre M."/>
        </authorList>
    </citation>
    <scope>NUCLEOTIDE SEQUENCE</scope>
    <source>
        <strain evidence="2">AF72</strain>
    </source>
</reference>
<feature type="transmembrane region" description="Helical" evidence="1">
    <location>
        <begin position="30"/>
        <end position="54"/>
    </location>
</feature>
<organism evidence="2 3">
    <name type="scientific">Mesorhabditis spiculigera</name>
    <dbReference type="NCBI Taxonomy" id="96644"/>
    <lineage>
        <taxon>Eukaryota</taxon>
        <taxon>Metazoa</taxon>
        <taxon>Ecdysozoa</taxon>
        <taxon>Nematoda</taxon>
        <taxon>Chromadorea</taxon>
        <taxon>Rhabditida</taxon>
        <taxon>Rhabditina</taxon>
        <taxon>Rhabditomorpha</taxon>
        <taxon>Rhabditoidea</taxon>
        <taxon>Rhabditidae</taxon>
        <taxon>Mesorhabditinae</taxon>
        <taxon>Mesorhabditis</taxon>
    </lineage>
</organism>
<proteinExistence type="predicted"/>
<dbReference type="EMBL" id="CATQJA010000285">
    <property type="protein sequence ID" value="CAJ0558927.1"/>
    <property type="molecule type" value="Genomic_DNA"/>
</dbReference>
<keyword evidence="1" id="KW-0812">Transmembrane</keyword>
<gene>
    <name evidence="2" type="ORF">MSPICULIGERA_LOCUS1117</name>
</gene>
<dbReference type="Proteomes" id="UP001177023">
    <property type="component" value="Unassembled WGS sequence"/>
</dbReference>
<name>A0AA36C6H1_9BILA</name>
<evidence type="ECO:0000313" key="3">
    <source>
        <dbReference type="Proteomes" id="UP001177023"/>
    </source>
</evidence>
<sequence length="172" mass="19458">MGLCRYRTAALQLKCNLHAGSYYNYWFMRILNLFLGSLLFTSALVTLAACLVILKEHFWPYKRTHSDSSPYIMKMIAFVGLFGCFSTGMSLFAINIREAQILIFVCGFAGMMACAESLVLIMRESNFSGWNDLEEGEGNFRPGANVLLRLFVIMVVMINYLIVKSCPYCGSY</sequence>
<accession>A0AA36C6H1</accession>